<comment type="caution">
    <text evidence="2">The sequence shown here is derived from an EMBL/GenBank/DDBJ whole genome shotgun (WGS) entry which is preliminary data.</text>
</comment>
<gene>
    <name evidence="2" type="ORF">PBRASI_LOCUS8659</name>
</gene>
<evidence type="ECO:0000313" key="3">
    <source>
        <dbReference type="Proteomes" id="UP000789739"/>
    </source>
</evidence>
<evidence type="ECO:0000313" key="2">
    <source>
        <dbReference type="EMBL" id="CAG8620141.1"/>
    </source>
</evidence>
<organism evidence="2 3">
    <name type="scientific">Paraglomus brasilianum</name>
    <dbReference type="NCBI Taxonomy" id="144538"/>
    <lineage>
        <taxon>Eukaryota</taxon>
        <taxon>Fungi</taxon>
        <taxon>Fungi incertae sedis</taxon>
        <taxon>Mucoromycota</taxon>
        <taxon>Glomeromycotina</taxon>
        <taxon>Glomeromycetes</taxon>
        <taxon>Paraglomerales</taxon>
        <taxon>Paraglomeraceae</taxon>
        <taxon>Paraglomus</taxon>
    </lineage>
</organism>
<dbReference type="Proteomes" id="UP000789739">
    <property type="component" value="Unassembled WGS sequence"/>
</dbReference>
<dbReference type="AlphaFoldDB" id="A0A9N9D238"/>
<accession>A0A9N9D238</accession>
<reference evidence="2" key="1">
    <citation type="submission" date="2021-06" db="EMBL/GenBank/DDBJ databases">
        <authorList>
            <person name="Kallberg Y."/>
            <person name="Tangrot J."/>
            <person name="Rosling A."/>
        </authorList>
    </citation>
    <scope>NUCLEOTIDE SEQUENCE</scope>
    <source>
        <strain evidence="2">BR232B</strain>
    </source>
</reference>
<evidence type="ECO:0000256" key="1">
    <source>
        <dbReference type="SAM" id="MobiDB-lite"/>
    </source>
</evidence>
<proteinExistence type="predicted"/>
<name>A0A9N9D238_9GLOM</name>
<sequence length="206" mass="24004">MGGLTPLMAKTLKRKGQIAGNDTEPEWQGGNEVPETDSDSSYITDCQTETKTTVSITSLLEDYYKPGTPQGKTKKASKLKRLGEYIYDDEDGWIFRTYDQRHGGTEIPEEEVFWASPEERKEEAEKYKKRYQYEAEWYEEQNRRFQGYNYNGPSGYQIAGNYVPNDVRLFNKRELTSDHGGRIEDEVDFDSWLDENFLALDMLRNK</sequence>
<protein>
    <submittedName>
        <fullName evidence="2">6283_t:CDS:1</fullName>
    </submittedName>
</protein>
<keyword evidence="3" id="KW-1185">Reference proteome</keyword>
<dbReference type="EMBL" id="CAJVPI010001601">
    <property type="protein sequence ID" value="CAG8620141.1"/>
    <property type="molecule type" value="Genomic_DNA"/>
</dbReference>
<feature type="region of interest" description="Disordered" evidence="1">
    <location>
        <begin position="1"/>
        <end position="42"/>
    </location>
</feature>